<evidence type="ECO:0000256" key="2">
    <source>
        <dbReference type="ARBA" id="ARBA00022927"/>
    </source>
</evidence>
<proteinExistence type="inferred from homology"/>
<dbReference type="Pfam" id="PF11416">
    <property type="entry name" value="Syntaxin-5_N"/>
    <property type="match status" value="1"/>
</dbReference>
<dbReference type="GO" id="GO:0031201">
    <property type="term" value="C:SNARE complex"/>
    <property type="evidence" value="ECO:0007669"/>
    <property type="project" value="TreeGrafter"/>
</dbReference>
<dbReference type="GO" id="GO:0048278">
    <property type="term" value="P:vesicle docking"/>
    <property type="evidence" value="ECO:0007669"/>
    <property type="project" value="TreeGrafter"/>
</dbReference>
<dbReference type="GO" id="GO:0000139">
    <property type="term" value="C:Golgi membrane"/>
    <property type="evidence" value="ECO:0007669"/>
    <property type="project" value="TreeGrafter"/>
</dbReference>
<evidence type="ECO:0000259" key="5">
    <source>
        <dbReference type="PROSITE" id="PS50192"/>
    </source>
</evidence>
<evidence type="ECO:0000313" key="6">
    <source>
        <dbReference type="EMBL" id="GMH04209.1"/>
    </source>
</evidence>
<evidence type="ECO:0000256" key="3">
    <source>
        <dbReference type="SAM" id="MobiDB-lite"/>
    </source>
</evidence>
<gene>
    <name evidence="6" type="ORF">Nepgr_006048</name>
</gene>
<dbReference type="PANTHER" id="PTHR19957">
    <property type="entry name" value="SYNTAXIN"/>
    <property type="match status" value="1"/>
</dbReference>
<dbReference type="PROSITE" id="PS00914">
    <property type="entry name" value="SYNTAXIN"/>
    <property type="match status" value="1"/>
</dbReference>
<dbReference type="SMART" id="SM00397">
    <property type="entry name" value="t_SNARE"/>
    <property type="match status" value="1"/>
</dbReference>
<feature type="compositionally biased region" description="Polar residues" evidence="3">
    <location>
        <begin position="214"/>
        <end position="231"/>
    </location>
</feature>
<evidence type="ECO:0000256" key="4">
    <source>
        <dbReference type="SAM" id="Phobius"/>
    </source>
</evidence>
<dbReference type="Proteomes" id="UP001279734">
    <property type="component" value="Unassembled WGS sequence"/>
</dbReference>
<dbReference type="Gene3D" id="1.20.58.70">
    <property type="match status" value="1"/>
</dbReference>
<feature type="domain" description="T-SNARE coiled-coil homology" evidence="5">
    <location>
        <begin position="266"/>
        <end position="328"/>
    </location>
</feature>
<evidence type="ECO:0000313" key="7">
    <source>
        <dbReference type="Proteomes" id="UP001279734"/>
    </source>
</evidence>
<dbReference type="SUPFAM" id="SSF47661">
    <property type="entry name" value="t-snare proteins"/>
    <property type="match status" value="1"/>
</dbReference>
<evidence type="ECO:0000256" key="1">
    <source>
        <dbReference type="ARBA" id="ARBA00009063"/>
    </source>
</evidence>
<keyword evidence="7" id="KW-1185">Reference proteome</keyword>
<feature type="region of interest" description="Disordered" evidence="3">
    <location>
        <begin position="204"/>
        <end position="231"/>
    </location>
</feature>
<dbReference type="AlphaFoldDB" id="A0AAD3S4P0"/>
<dbReference type="CDD" id="cd15844">
    <property type="entry name" value="SNARE_syntaxin5"/>
    <property type="match status" value="1"/>
</dbReference>
<dbReference type="InterPro" id="IPR000727">
    <property type="entry name" value="T_SNARE_dom"/>
</dbReference>
<feature type="transmembrane region" description="Helical" evidence="4">
    <location>
        <begin position="338"/>
        <end position="357"/>
    </location>
</feature>
<dbReference type="InterPro" id="IPR021538">
    <property type="entry name" value="Syntaxin-5_N"/>
</dbReference>
<dbReference type="PROSITE" id="PS50192">
    <property type="entry name" value="T_SNARE"/>
    <property type="match status" value="1"/>
</dbReference>
<dbReference type="GO" id="GO:0000149">
    <property type="term" value="F:SNARE binding"/>
    <property type="evidence" value="ECO:0007669"/>
    <property type="project" value="TreeGrafter"/>
</dbReference>
<comment type="similarity">
    <text evidence="1">Belongs to the syntaxin family.</text>
</comment>
<keyword evidence="4" id="KW-1133">Transmembrane helix</keyword>
<dbReference type="GO" id="GO:0006906">
    <property type="term" value="P:vesicle fusion"/>
    <property type="evidence" value="ECO:0007669"/>
    <property type="project" value="TreeGrafter"/>
</dbReference>
<comment type="caution">
    <text evidence="6">The sequence shown here is derived from an EMBL/GenBank/DDBJ whole genome shotgun (WGS) entry which is preliminary data.</text>
</comment>
<dbReference type="InterPro" id="IPR045242">
    <property type="entry name" value="Syntaxin"/>
</dbReference>
<protein>
    <recommendedName>
        <fullName evidence="5">t-SNARE coiled-coil homology domain-containing protein</fullName>
    </recommendedName>
</protein>
<dbReference type="GO" id="GO:0006886">
    <property type="term" value="P:intracellular protein transport"/>
    <property type="evidence" value="ECO:0007669"/>
    <property type="project" value="InterPro"/>
</dbReference>
<dbReference type="EMBL" id="BSYO01000005">
    <property type="protein sequence ID" value="GMH04209.1"/>
    <property type="molecule type" value="Genomic_DNA"/>
</dbReference>
<dbReference type="Pfam" id="PF05739">
    <property type="entry name" value="SNARE"/>
    <property type="match status" value="1"/>
</dbReference>
<keyword evidence="2" id="KW-0813">Transport</keyword>
<sequence length="358" mass="39199">MFSPLVEQSAVALSMTSVSVSTCRDRTAEFRSLSQTLTRMEGVSTADAAAAGIGPSTTKSSLQHASSRSEFNKKVSRLGLGIHEASQKIARLAKWAKRSSMFNDPTVEIQELSALIKDDITTLNAAIADLQTFQNLEIVDGNYSDDMVVHAHAVCDDLNKRLMLATKQFQDVLTTRTENIMAHQTRKQIFSTGGSRQSPIQHLAKSMNQPPPWSNSSSATGTLQPTVMPSNGFQAGNQLRRRLAGDSTVTHQMEVSMLSEEVAHQENRSHGRASALQDVESTISELSGIFMHLATMVSRQGELAIRIDDNMDESLANVEGSHSALLKHLNQISSNRSLLIKIFAVLILFLLIFIFFIG</sequence>
<dbReference type="PANTHER" id="PTHR19957:SF228">
    <property type="entry name" value="SYNTAXIN-31"/>
    <property type="match status" value="1"/>
</dbReference>
<organism evidence="6 7">
    <name type="scientific">Nepenthes gracilis</name>
    <name type="common">Slender pitcher plant</name>
    <dbReference type="NCBI Taxonomy" id="150966"/>
    <lineage>
        <taxon>Eukaryota</taxon>
        <taxon>Viridiplantae</taxon>
        <taxon>Streptophyta</taxon>
        <taxon>Embryophyta</taxon>
        <taxon>Tracheophyta</taxon>
        <taxon>Spermatophyta</taxon>
        <taxon>Magnoliopsida</taxon>
        <taxon>eudicotyledons</taxon>
        <taxon>Gunneridae</taxon>
        <taxon>Pentapetalae</taxon>
        <taxon>Caryophyllales</taxon>
        <taxon>Nepenthaceae</taxon>
        <taxon>Nepenthes</taxon>
    </lineage>
</organism>
<keyword evidence="4" id="KW-0472">Membrane</keyword>
<dbReference type="GO" id="GO:0006888">
    <property type="term" value="P:endoplasmic reticulum to Golgi vesicle-mediated transport"/>
    <property type="evidence" value="ECO:0007669"/>
    <property type="project" value="TreeGrafter"/>
</dbReference>
<reference evidence="6" key="1">
    <citation type="submission" date="2023-05" db="EMBL/GenBank/DDBJ databases">
        <title>Nepenthes gracilis genome sequencing.</title>
        <authorList>
            <person name="Fukushima K."/>
        </authorList>
    </citation>
    <scope>NUCLEOTIDE SEQUENCE</scope>
    <source>
        <strain evidence="6">SING2019-196</strain>
    </source>
</reference>
<dbReference type="GO" id="GO:0005484">
    <property type="term" value="F:SNAP receptor activity"/>
    <property type="evidence" value="ECO:0007669"/>
    <property type="project" value="InterPro"/>
</dbReference>
<dbReference type="InterPro" id="IPR010989">
    <property type="entry name" value="SNARE"/>
</dbReference>
<dbReference type="InterPro" id="IPR006012">
    <property type="entry name" value="Syntaxin/epimorphin_CS"/>
</dbReference>
<keyword evidence="2" id="KW-0653">Protein transport</keyword>
<accession>A0AAD3S4P0</accession>
<name>A0AAD3S4P0_NEPGR</name>
<keyword evidence="4" id="KW-0812">Transmembrane</keyword>